<dbReference type="OrthoDB" id="1304043at2759"/>
<evidence type="ECO:0000256" key="1">
    <source>
        <dbReference type="SAM" id="MobiDB-lite"/>
    </source>
</evidence>
<gene>
    <name evidence="2" type="ORF">FNV43_RR13378</name>
</gene>
<dbReference type="Proteomes" id="UP000796880">
    <property type="component" value="Unassembled WGS sequence"/>
</dbReference>
<name>A0A8K0H132_9ROSA</name>
<sequence>MNKHRKQYVVLVQVVMLHQSWKEGKKKKVVRFRLPEDEEEDNKENNNNSNGGDSNSAVVRIKLVLTREEPKQVVNFMNAPEDDDHSSSVQQLLNVIKSRGQRVSEAGTSCATTARQGLDNGSLRPVLESISED</sequence>
<evidence type="ECO:0000313" key="3">
    <source>
        <dbReference type="Proteomes" id="UP000796880"/>
    </source>
</evidence>
<comment type="caution">
    <text evidence="2">The sequence shown here is derived from an EMBL/GenBank/DDBJ whole genome shotgun (WGS) entry which is preliminary data.</text>
</comment>
<feature type="compositionally biased region" description="Low complexity" evidence="1">
    <location>
        <begin position="45"/>
        <end position="56"/>
    </location>
</feature>
<organism evidence="2 3">
    <name type="scientific">Rhamnella rubrinervis</name>
    <dbReference type="NCBI Taxonomy" id="2594499"/>
    <lineage>
        <taxon>Eukaryota</taxon>
        <taxon>Viridiplantae</taxon>
        <taxon>Streptophyta</taxon>
        <taxon>Embryophyta</taxon>
        <taxon>Tracheophyta</taxon>
        <taxon>Spermatophyta</taxon>
        <taxon>Magnoliopsida</taxon>
        <taxon>eudicotyledons</taxon>
        <taxon>Gunneridae</taxon>
        <taxon>Pentapetalae</taxon>
        <taxon>rosids</taxon>
        <taxon>fabids</taxon>
        <taxon>Rosales</taxon>
        <taxon>Rhamnaceae</taxon>
        <taxon>rhamnoid group</taxon>
        <taxon>Rhamneae</taxon>
        <taxon>Rhamnella</taxon>
    </lineage>
</organism>
<keyword evidence="3" id="KW-1185">Reference proteome</keyword>
<feature type="compositionally biased region" description="Polar residues" evidence="1">
    <location>
        <begin position="106"/>
        <end position="115"/>
    </location>
</feature>
<feature type="region of interest" description="Disordered" evidence="1">
    <location>
        <begin position="28"/>
        <end position="57"/>
    </location>
</feature>
<evidence type="ECO:0000313" key="2">
    <source>
        <dbReference type="EMBL" id="KAF3443688.1"/>
    </source>
</evidence>
<reference evidence="2" key="1">
    <citation type="submission" date="2020-03" db="EMBL/GenBank/DDBJ databases">
        <title>A high-quality chromosome-level genome assembly of a woody plant with both climbing and erect habits, Rhamnella rubrinervis.</title>
        <authorList>
            <person name="Lu Z."/>
            <person name="Yang Y."/>
            <person name="Zhu X."/>
            <person name="Sun Y."/>
        </authorList>
    </citation>
    <scope>NUCLEOTIDE SEQUENCE</scope>
    <source>
        <strain evidence="2">BYM</strain>
        <tissue evidence="2">Leaf</tissue>
    </source>
</reference>
<feature type="region of interest" description="Disordered" evidence="1">
    <location>
        <begin position="103"/>
        <end position="133"/>
    </location>
</feature>
<proteinExistence type="predicted"/>
<accession>A0A8K0H132</accession>
<protein>
    <submittedName>
        <fullName evidence="2">Uncharacterized protein</fullName>
    </submittedName>
</protein>
<dbReference type="EMBL" id="VOIH02000006">
    <property type="protein sequence ID" value="KAF3443688.1"/>
    <property type="molecule type" value="Genomic_DNA"/>
</dbReference>
<dbReference type="AlphaFoldDB" id="A0A8K0H132"/>